<evidence type="ECO:0000256" key="4">
    <source>
        <dbReference type="ARBA" id="ARBA00023014"/>
    </source>
</evidence>
<protein>
    <submittedName>
        <fullName evidence="10">Anaerobic ribonucleoside-triphosphate reductase activating protein</fullName>
    </submittedName>
</protein>
<dbReference type="SUPFAM" id="SSF46785">
    <property type="entry name" value="Winged helix' DNA-binding domain"/>
    <property type="match status" value="1"/>
</dbReference>
<comment type="caution">
    <text evidence="10">The sequence shown here is derived from an EMBL/GenBank/DDBJ whole genome shotgun (WGS) entry which is preliminary data.</text>
</comment>
<feature type="domain" description="Radical SAM core" evidence="9">
    <location>
        <begin position="160"/>
        <end position="377"/>
    </location>
</feature>
<evidence type="ECO:0000259" key="8">
    <source>
        <dbReference type="PROSITE" id="PS50995"/>
    </source>
</evidence>
<dbReference type="InterPro" id="IPR036388">
    <property type="entry name" value="WH-like_DNA-bd_sf"/>
</dbReference>
<dbReference type="SFLD" id="SFLDS00029">
    <property type="entry name" value="Radical_SAM"/>
    <property type="match status" value="1"/>
</dbReference>
<dbReference type="InterPro" id="IPR013785">
    <property type="entry name" value="Aldolase_TIM"/>
</dbReference>
<keyword evidence="6" id="KW-0238">DNA-binding</keyword>
<feature type="domain" description="HTH marR-type" evidence="8">
    <location>
        <begin position="4"/>
        <end position="136"/>
    </location>
</feature>
<dbReference type="InterPro" id="IPR012840">
    <property type="entry name" value="NrdG2"/>
</dbReference>
<reference evidence="10 11" key="1">
    <citation type="submission" date="2018-05" db="EMBL/GenBank/DDBJ databases">
        <title>Genomic Encyclopedia of Type Strains, Phase IV (KMG-IV): sequencing the most valuable type-strain genomes for metagenomic binning, comparative biology and taxonomic classification.</title>
        <authorList>
            <person name="Goeker M."/>
        </authorList>
    </citation>
    <scope>NUCLEOTIDE SEQUENCE [LARGE SCALE GENOMIC DNA]</scope>
    <source>
        <strain evidence="10 11">JC118</strain>
    </source>
</reference>
<dbReference type="Gene3D" id="3.20.20.70">
    <property type="entry name" value="Aldolase class I"/>
    <property type="match status" value="1"/>
</dbReference>
<keyword evidence="3" id="KW-0408">Iron</keyword>
<dbReference type="EMBL" id="QJKH01000019">
    <property type="protein sequence ID" value="PXX75222.1"/>
    <property type="molecule type" value="Genomic_DNA"/>
</dbReference>
<dbReference type="InterPro" id="IPR036390">
    <property type="entry name" value="WH_DNA-bd_sf"/>
</dbReference>
<dbReference type="SMART" id="SM00347">
    <property type="entry name" value="HTH_MARR"/>
    <property type="match status" value="1"/>
</dbReference>
<dbReference type="GeneID" id="94442460"/>
<evidence type="ECO:0000313" key="11">
    <source>
        <dbReference type="Proteomes" id="UP000247612"/>
    </source>
</evidence>
<keyword evidence="1" id="KW-0949">S-adenosyl-L-methionine</keyword>
<dbReference type="Pfam" id="PF12802">
    <property type="entry name" value="MarR_2"/>
    <property type="match status" value="1"/>
</dbReference>
<evidence type="ECO:0000256" key="3">
    <source>
        <dbReference type="ARBA" id="ARBA00023004"/>
    </source>
</evidence>
<dbReference type="PROSITE" id="PS50995">
    <property type="entry name" value="HTH_MARR_2"/>
    <property type="match status" value="1"/>
</dbReference>
<dbReference type="GO" id="GO:0003824">
    <property type="term" value="F:catalytic activity"/>
    <property type="evidence" value="ECO:0007669"/>
    <property type="project" value="InterPro"/>
</dbReference>
<sequence length="377" mass="42841">MEKRNSLLMNTSILYRYTQKYYDKNLDLYQIGAGQLQFLILIYEHEGITMSDLSLMGGFDKGTVTKGIQRLEAEGYITTAANEKDKRIKHLYTCDKTKKIIPEIYLVRQEWWEKITQGLSEEELQLAENVQAKLIANASALTQPTNQLKIFGMQKLTLLDYPSKLASTLFTGGCNFRCPFCQNADLVFLPEDLSEINSDDLESFLKQRQKTLDGICISGGEPLLHEELEPFLYKLKGLGYKVKLDTNGSYPKLLKKYAAAGLIDYVAMDIKNDKAHYAKTIGLESFDLSPIEESVDFLLHGDLDYEFRTTVVRDFHSEKEISAAAEWLKGAKAYYLQAFVDSECVIQKGLQGYDADEMQKLCEAARKFVPNTQVRGL</sequence>
<keyword evidence="2" id="KW-0479">Metal-binding</keyword>
<dbReference type="SUPFAM" id="SSF102114">
    <property type="entry name" value="Radical SAM enzymes"/>
    <property type="match status" value="1"/>
</dbReference>
<dbReference type="InterPro" id="IPR000835">
    <property type="entry name" value="HTH_MarR-typ"/>
</dbReference>
<evidence type="ECO:0000256" key="5">
    <source>
        <dbReference type="ARBA" id="ARBA00023015"/>
    </source>
</evidence>
<dbReference type="AlphaFoldDB" id="A0A318L372"/>
<dbReference type="PRINTS" id="PR00598">
    <property type="entry name" value="HTHMARR"/>
</dbReference>
<dbReference type="GO" id="GO:0003677">
    <property type="term" value="F:DNA binding"/>
    <property type="evidence" value="ECO:0007669"/>
    <property type="project" value="UniProtKB-KW"/>
</dbReference>
<dbReference type="GO" id="GO:0046872">
    <property type="term" value="F:metal ion binding"/>
    <property type="evidence" value="ECO:0007669"/>
    <property type="project" value="UniProtKB-KW"/>
</dbReference>
<dbReference type="NCBIfam" id="TIGR02495">
    <property type="entry name" value="NrdG2"/>
    <property type="match status" value="1"/>
</dbReference>
<dbReference type="InterPro" id="IPR058240">
    <property type="entry name" value="rSAM_sf"/>
</dbReference>
<gene>
    <name evidence="10" type="ORF">DES51_11938</name>
</gene>
<dbReference type="OrthoDB" id="9782387at2"/>
<proteinExistence type="predicted"/>
<keyword evidence="5" id="KW-0805">Transcription regulation</keyword>
<dbReference type="RefSeq" id="WP_022938186.1">
    <property type="nucleotide sequence ID" value="NZ_CABKRQ010000005.1"/>
</dbReference>
<evidence type="ECO:0000256" key="6">
    <source>
        <dbReference type="ARBA" id="ARBA00023125"/>
    </source>
</evidence>
<dbReference type="Gene3D" id="1.10.10.10">
    <property type="entry name" value="Winged helix-like DNA-binding domain superfamily/Winged helix DNA-binding domain"/>
    <property type="match status" value="1"/>
</dbReference>
<dbReference type="PANTHER" id="PTHR42756:SF1">
    <property type="entry name" value="TRANSCRIPTIONAL REPRESSOR OF EMRAB OPERON"/>
    <property type="match status" value="1"/>
</dbReference>
<dbReference type="Pfam" id="PF04055">
    <property type="entry name" value="Radical_SAM"/>
    <property type="match status" value="1"/>
</dbReference>
<dbReference type="GO" id="GO:0051536">
    <property type="term" value="F:iron-sulfur cluster binding"/>
    <property type="evidence" value="ECO:0007669"/>
    <property type="project" value="UniProtKB-KW"/>
</dbReference>
<name>A0A318L372_9FIRM</name>
<dbReference type="PROSITE" id="PS51918">
    <property type="entry name" value="RADICAL_SAM"/>
    <property type="match status" value="1"/>
</dbReference>
<evidence type="ECO:0000313" key="10">
    <source>
        <dbReference type="EMBL" id="PXX75222.1"/>
    </source>
</evidence>
<evidence type="ECO:0000256" key="7">
    <source>
        <dbReference type="ARBA" id="ARBA00023163"/>
    </source>
</evidence>
<evidence type="ECO:0000256" key="2">
    <source>
        <dbReference type="ARBA" id="ARBA00022723"/>
    </source>
</evidence>
<keyword evidence="4" id="KW-0411">Iron-sulfur</keyword>
<dbReference type="CDD" id="cd01335">
    <property type="entry name" value="Radical_SAM"/>
    <property type="match status" value="1"/>
</dbReference>
<dbReference type="SFLD" id="SFLDG01094">
    <property type="entry name" value="Uncharacterised_Radical_SAM_Su"/>
    <property type="match status" value="1"/>
</dbReference>
<evidence type="ECO:0000259" key="9">
    <source>
        <dbReference type="PROSITE" id="PS51918"/>
    </source>
</evidence>
<dbReference type="Proteomes" id="UP000247612">
    <property type="component" value="Unassembled WGS sequence"/>
</dbReference>
<evidence type="ECO:0000256" key="1">
    <source>
        <dbReference type="ARBA" id="ARBA00022691"/>
    </source>
</evidence>
<dbReference type="STRING" id="1034346.GCA_000313565_01881"/>
<keyword evidence="11" id="KW-1185">Reference proteome</keyword>
<accession>A0A318L372</accession>
<dbReference type="GO" id="GO:0003700">
    <property type="term" value="F:DNA-binding transcription factor activity"/>
    <property type="evidence" value="ECO:0007669"/>
    <property type="project" value="InterPro"/>
</dbReference>
<keyword evidence="7" id="KW-0804">Transcription</keyword>
<dbReference type="PANTHER" id="PTHR42756">
    <property type="entry name" value="TRANSCRIPTIONAL REGULATOR, MARR"/>
    <property type="match status" value="1"/>
</dbReference>
<dbReference type="InterPro" id="IPR007197">
    <property type="entry name" value="rSAM"/>
</dbReference>
<organism evidence="10 11">
    <name type="scientific">Dielma fastidiosa</name>
    <dbReference type="NCBI Taxonomy" id="1034346"/>
    <lineage>
        <taxon>Bacteria</taxon>
        <taxon>Bacillati</taxon>
        <taxon>Bacillota</taxon>
        <taxon>Erysipelotrichia</taxon>
        <taxon>Erysipelotrichales</taxon>
        <taxon>Erysipelotrichaceae</taxon>
        <taxon>Dielma</taxon>
    </lineage>
</organism>